<evidence type="ECO:0000256" key="1">
    <source>
        <dbReference type="ARBA" id="ARBA00004141"/>
    </source>
</evidence>
<accession>A0AA36IBN8</accession>
<comment type="similarity">
    <text evidence="2 9">Belongs to the CTL (choline transporter-like) family.</text>
</comment>
<dbReference type="Pfam" id="PF04515">
    <property type="entry name" value="Choline_transpo"/>
    <property type="match status" value="1"/>
</dbReference>
<keyword evidence="11" id="KW-1185">Reference proteome</keyword>
<gene>
    <name evidence="10" type="ORF">EVOR1521_LOCUS11470</name>
</gene>
<evidence type="ECO:0000256" key="6">
    <source>
        <dbReference type="ARBA" id="ARBA00022989"/>
    </source>
</evidence>
<dbReference type="Gene3D" id="3.20.20.70">
    <property type="entry name" value="Aldolase class I"/>
    <property type="match status" value="1"/>
</dbReference>
<comment type="caution">
    <text evidence="10">The sequence shown here is derived from an EMBL/GenBank/DDBJ whole genome shotgun (WGS) entry which is preliminary data.</text>
</comment>
<dbReference type="Proteomes" id="UP001178507">
    <property type="component" value="Unassembled WGS sequence"/>
</dbReference>
<dbReference type="GO" id="GO:0022857">
    <property type="term" value="F:transmembrane transporter activity"/>
    <property type="evidence" value="ECO:0007669"/>
    <property type="project" value="UniProtKB-UniRule"/>
</dbReference>
<dbReference type="GO" id="GO:0005886">
    <property type="term" value="C:plasma membrane"/>
    <property type="evidence" value="ECO:0007669"/>
    <property type="project" value="UniProtKB-SubCell"/>
</dbReference>
<reference evidence="10" key="1">
    <citation type="submission" date="2023-08" db="EMBL/GenBank/DDBJ databases">
        <authorList>
            <person name="Chen Y."/>
            <person name="Shah S."/>
            <person name="Dougan E. K."/>
            <person name="Thang M."/>
            <person name="Chan C."/>
        </authorList>
    </citation>
    <scope>NUCLEOTIDE SEQUENCE</scope>
</reference>
<feature type="transmembrane region" description="Helical" evidence="9">
    <location>
        <begin position="6"/>
        <end position="26"/>
    </location>
</feature>
<evidence type="ECO:0000256" key="2">
    <source>
        <dbReference type="ARBA" id="ARBA00007168"/>
    </source>
</evidence>
<dbReference type="EMBL" id="CAUJNA010001136">
    <property type="protein sequence ID" value="CAJ1384650.1"/>
    <property type="molecule type" value="Genomic_DNA"/>
</dbReference>
<evidence type="ECO:0000313" key="10">
    <source>
        <dbReference type="EMBL" id="CAJ1384650.1"/>
    </source>
</evidence>
<comment type="subcellular location">
    <subcellularLocation>
        <location evidence="9">Cell membrane</location>
        <topology evidence="9">Multi-pass membrane protein</topology>
    </subcellularLocation>
    <subcellularLocation>
        <location evidence="1">Membrane</location>
        <topology evidence="1">Multi-pass membrane protein</topology>
    </subcellularLocation>
</comment>
<evidence type="ECO:0000313" key="11">
    <source>
        <dbReference type="Proteomes" id="UP001178507"/>
    </source>
</evidence>
<keyword evidence="6 9" id="KW-1133">Transmembrane helix</keyword>
<keyword evidence="5 9" id="KW-0812">Transmembrane</keyword>
<dbReference type="SUPFAM" id="SSF51412">
    <property type="entry name" value="Inosine monophosphate dehydrogenase (IMPDH)"/>
    <property type="match status" value="1"/>
</dbReference>
<comment type="function">
    <text evidence="9">Choline transporter.</text>
</comment>
<dbReference type="InterPro" id="IPR013785">
    <property type="entry name" value="Aldolase_TIM"/>
</dbReference>
<dbReference type="GO" id="GO:0018580">
    <property type="term" value="F:nitronate monooxygenase activity"/>
    <property type="evidence" value="ECO:0007669"/>
    <property type="project" value="InterPro"/>
</dbReference>
<comment type="caution">
    <text evidence="9">Lacks conserved residue(s) required for the propagation of feature annotation.</text>
</comment>
<dbReference type="InterPro" id="IPR004136">
    <property type="entry name" value="NMO"/>
</dbReference>
<keyword evidence="8 9" id="KW-0472">Membrane</keyword>
<proteinExistence type="inferred from homology"/>
<evidence type="ECO:0000256" key="8">
    <source>
        <dbReference type="ARBA" id="ARBA00023136"/>
    </source>
</evidence>
<keyword evidence="7" id="KW-0560">Oxidoreductase</keyword>
<evidence type="ECO:0000256" key="7">
    <source>
        <dbReference type="ARBA" id="ARBA00023002"/>
    </source>
</evidence>
<keyword evidence="4" id="KW-0288">FMN</keyword>
<evidence type="ECO:0000256" key="3">
    <source>
        <dbReference type="ARBA" id="ARBA00022630"/>
    </source>
</evidence>
<name>A0AA36IBN8_9DINO</name>
<keyword evidence="3" id="KW-0285">Flavoprotein</keyword>
<dbReference type="PANTHER" id="PTHR32332:SF31">
    <property type="entry name" value="2-NITROPROPANE DIOXYGENASE FAMILY, PUTATIVE (AFU_ORTHOLOGUE AFUA_2G09850)-RELATED"/>
    <property type="match status" value="1"/>
</dbReference>
<dbReference type="InterPro" id="IPR007603">
    <property type="entry name" value="Choline_transptr-like"/>
</dbReference>
<evidence type="ECO:0000256" key="9">
    <source>
        <dbReference type="RuleBase" id="RU368066"/>
    </source>
</evidence>
<evidence type="ECO:0000256" key="4">
    <source>
        <dbReference type="ARBA" id="ARBA00022643"/>
    </source>
</evidence>
<dbReference type="Pfam" id="PF03060">
    <property type="entry name" value="NMO"/>
    <property type="match status" value="1"/>
</dbReference>
<evidence type="ECO:0000256" key="5">
    <source>
        <dbReference type="ARBA" id="ARBA00022692"/>
    </source>
</evidence>
<sequence length="507" mass="54001">MLVANIVGWSFVVLGVLLLVILVVIFPKMRSAAGCVECASRAIWTEPSLLRMPSLEILVKALFTGTWLFLFSYVVSSGHIDPPSLDVNGVPVYTRLRRFGSSPLQKCYVAFYIIGYFWTLETMSLIFHFAARVAMVLTTALTELFKIKHPIMLAGMAGAAGPELAAAVTNAGGLGNIGGVGFTPEALRKTIKMLKKELVDKDAPFGVDLLLPQVGGGARKTNKDYTAGTLPELVDIIIEEKAALFICAVGVPPKWAVDKFHSAGIPVMNMIGAVKHAEKALEAGVDIICAQGGEGGGHTGDTPTSILLPKVVDAVQGKVSPLTGGPVLVVGAGGIFDGRGLASSLAMGCAGVWVGTRFIASEEAGAGPFHKQRVVSADYGDTLRTTIYTGRPMRVFKTPYILDWEQNRAKEMKKLQAMGVPAWVADVDELEGGASVGTLQQAEVLTKEEKSKGLQLTRRQVRERGVFLTGQCAGAISDIKPAGQIVEEMAKEAEEHLLAVSKLVSKL</sequence>
<organism evidence="10 11">
    <name type="scientific">Effrenium voratum</name>
    <dbReference type="NCBI Taxonomy" id="2562239"/>
    <lineage>
        <taxon>Eukaryota</taxon>
        <taxon>Sar</taxon>
        <taxon>Alveolata</taxon>
        <taxon>Dinophyceae</taxon>
        <taxon>Suessiales</taxon>
        <taxon>Symbiodiniaceae</taxon>
        <taxon>Effrenium</taxon>
    </lineage>
</organism>
<dbReference type="AlphaFoldDB" id="A0AA36IBN8"/>
<dbReference type="CDD" id="cd04730">
    <property type="entry name" value="NPD_like"/>
    <property type="match status" value="1"/>
</dbReference>
<protein>
    <recommendedName>
        <fullName evidence="9">Choline transporter-like protein</fullName>
    </recommendedName>
</protein>
<dbReference type="PANTHER" id="PTHR32332">
    <property type="entry name" value="2-NITROPROPANE DIOXYGENASE"/>
    <property type="match status" value="1"/>
</dbReference>